<keyword evidence="4" id="KW-0547">Nucleotide-binding</keyword>
<keyword evidence="4" id="KW-0067">ATP-binding</keyword>
<reference evidence="4 5" key="1">
    <citation type="submission" date="2016-10" db="EMBL/GenBank/DDBJ databases">
        <authorList>
            <person name="de Groot N.N."/>
        </authorList>
    </citation>
    <scope>NUCLEOTIDE SEQUENCE [LARGE SCALE GENOMIC DNA]</scope>
    <source>
        <strain evidence="4 5">DSM 14045</strain>
    </source>
</reference>
<feature type="domain" description="Helicase C-terminal" evidence="3">
    <location>
        <begin position="991"/>
        <end position="1142"/>
    </location>
</feature>
<keyword evidence="1" id="KW-0378">Hydrolase</keyword>
<keyword evidence="5" id="KW-1185">Reference proteome</keyword>
<dbReference type="InterPro" id="IPR014001">
    <property type="entry name" value="Helicase_ATP-bd"/>
</dbReference>
<dbReference type="SMART" id="SM00487">
    <property type="entry name" value="DEXDc"/>
    <property type="match status" value="1"/>
</dbReference>
<dbReference type="OrthoDB" id="9760715at2"/>
<dbReference type="SMART" id="SM00490">
    <property type="entry name" value="HELICc"/>
    <property type="match status" value="1"/>
</dbReference>
<dbReference type="CDD" id="cd18793">
    <property type="entry name" value="SF2_C_SNF"/>
    <property type="match status" value="1"/>
</dbReference>
<dbReference type="InterPro" id="IPR013663">
    <property type="entry name" value="Helicase_SWF/SNF/SWI_bac"/>
</dbReference>
<organism evidence="4 5">
    <name type="scientific">Lachnobacterium bovis DSM 14045</name>
    <dbReference type="NCBI Taxonomy" id="1122142"/>
    <lineage>
        <taxon>Bacteria</taxon>
        <taxon>Bacillati</taxon>
        <taxon>Bacillota</taxon>
        <taxon>Clostridia</taxon>
        <taxon>Lachnospirales</taxon>
        <taxon>Lachnospiraceae</taxon>
        <taxon>Lachnobacterium</taxon>
    </lineage>
</organism>
<dbReference type="Pfam" id="PF00176">
    <property type="entry name" value="SNF2-rel_dom"/>
    <property type="match status" value="1"/>
</dbReference>
<sequence length="1153" mass="134114">MKSARGDRIYPFKNNKKNSGDIFGLENYTYFDMNKISSNVNIYEKEYSEAKTLIKEGFVTIKKISFDYYSIWEKKLVGRATVSIFKEPYTGEVKVDFDNEKILTIFYKGIAKSRSYDSSNKYGSKDMKKEEIAALILIDEYIKDNNPGDATDMTASKLMESVRKTTRLIPEKSDSDKPSIGGTYIDFIPKIEIESNTNKFPEVSFKIWIGHKKKYIIKNLFALYKEIEKNGTYVFGKNVVVDFKYVCYTQKALNVIKMIKKYVKENDVFNVEGYIQSNVSLGKIELRGSYLDDFFEIFKDEKIEFKEKSYGYDNLDDIGVKIEYNSLFLEDYEIEAQLLIEPVFATEKGNYDEDEVFEGVQIRARVPKLLHGIDFEYYIQDGYLRRITIENARKIEPLVNISRGNKEVAFKVGRRNISEFFRTILPAMGVKYEISDEVNDLLNEYMPPEALFKFYIDSVDGNIVCDAKVCYGDKVFNLADANDSNYNYEIIREAKKEQYINNEVLKWFVGINEETKQYDCFNDEDKIYFFMEEGMDYLLTLGEVHVTDNLRAIKLKRRISLMMGVSVKADLLNIELISDDVRYDELLDILRSYRKKKRYYRLKNGNYIDLRDDNIKALDELVDTLSITDEQLKEKAINVPMYRALYLDRVLEANEGIYTKRDQRYKKLIKEFKAIKESDFELPNSLNKVMRNYQKVGYKWLRTIEYYGFGGILADDMGLGKTLQAISVLLAVKEENLPVCSLVVAPSSLIYNWKEEINHFASSLSVEIITGSKSQRKDLLEKAYKECDIIITSYDILKRDIVFYQDKVFKYQFIDEAQYIKNHTTETAKAVKAITAKTKFALTGTPIENRLSELWSIFDYLMPGFLYDYEKFRNDIEYNIIKEKDEDSSERLRRMVSPFILRRLKKQVLKDLPEKIEEVSYTTFEKHQRQVYDGQLVKIRNMLDGVDNNEYNKNRIALLAELTIMREICCDPKLVFEDYKGDSAKKIACMELVNNAIEGGHRCLIFSQFTSMLALLEDELNKQKIPYYKITGKTQKDKRIEYVKEFNSNDVPVFLISLTAGGTGLNLTGADVVIHYDPWWNLAVQNQATDRAYRIGQKKVVTVYKLIVKGTIEEKILKLQEKKKDLSDSILSGENGTIGSLSKAELLELLTDY</sequence>
<dbReference type="InterPro" id="IPR000330">
    <property type="entry name" value="SNF2_N"/>
</dbReference>
<dbReference type="Proteomes" id="UP000183918">
    <property type="component" value="Unassembled WGS sequence"/>
</dbReference>
<dbReference type="AlphaFoldDB" id="A0A1H3J726"/>
<dbReference type="PROSITE" id="PS51194">
    <property type="entry name" value="HELICASE_CTER"/>
    <property type="match status" value="1"/>
</dbReference>
<evidence type="ECO:0000259" key="2">
    <source>
        <dbReference type="PROSITE" id="PS51192"/>
    </source>
</evidence>
<evidence type="ECO:0000313" key="4">
    <source>
        <dbReference type="EMBL" id="SDY35228.1"/>
    </source>
</evidence>
<dbReference type="GO" id="GO:0004386">
    <property type="term" value="F:helicase activity"/>
    <property type="evidence" value="ECO:0007669"/>
    <property type="project" value="UniProtKB-KW"/>
</dbReference>
<keyword evidence="4" id="KW-0347">Helicase</keyword>
<gene>
    <name evidence="4" type="ORF">SAMN02910414_01357</name>
</gene>
<dbReference type="Gene3D" id="3.40.50.10810">
    <property type="entry name" value="Tandem AAA-ATPase domain"/>
    <property type="match status" value="1"/>
</dbReference>
<dbReference type="InterPro" id="IPR038718">
    <property type="entry name" value="SNF2-like_sf"/>
</dbReference>
<dbReference type="GO" id="GO:0016787">
    <property type="term" value="F:hydrolase activity"/>
    <property type="evidence" value="ECO:0007669"/>
    <property type="project" value="UniProtKB-KW"/>
</dbReference>
<evidence type="ECO:0000313" key="5">
    <source>
        <dbReference type="Proteomes" id="UP000183918"/>
    </source>
</evidence>
<dbReference type="Gene3D" id="3.40.50.300">
    <property type="entry name" value="P-loop containing nucleotide triphosphate hydrolases"/>
    <property type="match status" value="1"/>
</dbReference>
<evidence type="ECO:0000259" key="3">
    <source>
        <dbReference type="PROSITE" id="PS51194"/>
    </source>
</evidence>
<dbReference type="EMBL" id="FNPG01000014">
    <property type="protein sequence ID" value="SDY35228.1"/>
    <property type="molecule type" value="Genomic_DNA"/>
</dbReference>
<dbReference type="Pfam" id="PF08455">
    <property type="entry name" value="SNF2_assoc"/>
    <property type="match status" value="1"/>
</dbReference>
<name>A0A1H3J726_9FIRM</name>
<evidence type="ECO:0000256" key="1">
    <source>
        <dbReference type="ARBA" id="ARBA00022801"/>
    </source>
</evidence>
<accession>A0A1H3J726</accession>
<dbReference type="InterPro" id="IPR001650">
    <property type="entry name" value="Helicase_C-like"/>
</dbReference>
<proteinExistence type="predicted"/>
<dbReference type="STRING" id="1122142.SAMN02910414_01357"/>
<dbReference type="GO" id="GO:0005524">
    <property type="term" value="F:ATP binding"/>
    <property type="evidence" value="ECO:0007669"/>
    <property type="project" value="InterPro"/>
</dbReference>
<dbReference type="RefSeq" id="WP_074717350.1">
    <property type="nucleotide sequence ID" value="NZ_FNPG01000014.1"/>
</dbReference>
<dbReference type="InterPro" id="IPR049730">
    <property type="entry name" value="SNF2/RAD54-like_C"/>
</dbReference>
<dbReference type="CDD" id="cd18012">
    <property type="entry name" value="DEXQc_arch_SWI2_SNF2"/>
    <property type="match status" value="1"/>
</dbReference>
<dbReference type="Pfam" id="PF00271">
    <property type="entry name" value="Helicase_C"/>
    <property type="match status" value="1"/>
</dbReference>
<dbReference type="SUPFAM" id="SSF52540">
    <property type="entry name" value="P-loop containing nucleoside triphosphate hydrolases"/>
    <property type="match status" value="2"/>
</dbReference>
<dbReference type="InterPro" id="IPR027417">
    <property type="entry name" value="P-loop_NTPase"/>
</dbReference>
<dbReference type="PANTHER" id="PTHR10799">
    <property type="entry name" value="SNF2/RAD54 HELICASE FAMILY"/>
    <property type="match status" value="1"/>
</dbReference>
<feature type="domain" description="Helicase ATP-binding" evidence="2">
    <location>
        <begin position="702"/>
        <end position="864"/>
    </location>
</feature>
<protein>
    <submittedName>
        <fullName evidence="4">Superfamily II DNA or RNA helicase, SNF2 family</fullName>
    </submittedName>
</protein>
<dbReference type="PROSITE" id="PS51192">
    <property type="entry name" value="HELICASE_ATP_BIND_1"/>
    <property type="match status" value="1"/>
</dbReference>